<evidence type="ECO:0000313" key="2">
    <source>
        <dbReference type="Proteomes" id="UP000594014"/>
    </source>
</evidence>
<dbReference type="Proteomes" id="UP000594014">
    <property type="component" value="Chromosome"/>
</dbReference>
<protein>
    <submittedName>
        <fullName evidence="1">Uncharacterized protein</fullName>
    </submittedName>
</protein>
<organism evidence="1 2">
    <name type="scientific">Anoxybacterium hadale</name>
    <dbReference type="NCBI Taxonomy" id="3408580"/>
    <lineage>
        <taxon>Bacteria</taxon>
        <taxon>Bacillati</taxon>
        <taxon>Bacillota</taxon>
        <taxon>Clostridia</taxon>
        <taxon>Peptostreptococcales</taxon>
        <taxon>Anaerovoracaceae</taxon>
        <taxon>Anoxybacterium</taxon>
    </lineage>
</organism>
<keyword evidence="2" id="KW-1185">Reference proteome</keyword>
<reference evidence="1" key="1">
    <citation type="submission" date="2019-08" db="EMBL/GenBank/DDBJ databases">
        <title>Genome sequence of Clostridiales bacterium MT110.</title>
        <authorList>
            <person name="Cao J."/>
        </authorList>
    </citation>
    <scope>NUCLEOTIDE SEQUENCE</scope>
    <source>
        <strain evidence="1">MT110</strain>
    </source>
</reference>
<evidence type="ECO:0000313" key="1">
    <source>
        <dbReference type="EMBL" id="QOX65380.1"/>
    </source>
</evidence>
<sequence>MELSLMERFADPEMISGLSNSELIQGALITTLMGMGTTFVVLTLLWAIIAFVSKIINKSEGKPKGPTAVPTAPTASSTSAPAAVQTTTASAATGTGTELIAVIAAAIAALEGTSPNRLIIRKISRIAGNSTSWSRAGASEIIDSRKF</sequence>
<proteinExistence type="predicted"/>
<dbReference type="EMBL" id="CP042469">
    <property type="protein sequence ID" value="QOX65380.1"/>
    <property type="molecule type" value="Genomic_DNA"/>
</dbReference>
<accession>A0ACD1AG04</accession>
<name>A0ACD1AG04_9FIRM</name>
<gene>
    <name evidence="1" type="ORF">FRZ06_19485</name>
</gene>